<dbReference type="GO" id="GO:0005840">
    <property type="term" value="C:ribosome"/>
    <property type="evidence" value="ECO:0007669"/>
    <property type="project" value="UniProtKB-KW"/>
</dbReference>
<accession>A0A0K8RPE7</accession>
<keyword evidence="2" id="KW-0687">Ribonucleoprotein</keyword>
<dbReference type="GO" id="GO:0005739">
    <property type="term" value="C:mitochondrion"/>
    <property type="evidence" value="ECO:0007669"/>
    <property type="project" value="UniProtKB-SubCell"/>
</dbReference>
<feature type="non-terminal residue" evidence="2">
    <location>
        <position position="1"/>
    </location>
</feature>
<dbReference type="AlphaFoldDB" id="A0A0K8RPE7"/>
<protein>
    <submittedName>
        <fullName evidence="2">Putative mitochondrial 28s ribosomal protein s27</fullName>
    </submittedName>
</protein>
<organism evidence="2">
    <name type="scientific">Ixodes ricinus</name>
    <name type="common">Common tick</name>
    <name type="synonym">Acarus ricinus</name>
    <dbReference type="NCBI Taxonomy" id="34613"/>
    <lineage>
        <taxon>Eukaryota</taxon>
        <taxon>Metazoa</taxon>
        <taxon>Ecdysozoa</taxon>
        <taxon>Arthropoda</taxon>
        <taxon>Chelicerata</taxon>
        <taxon>Arachnida</taxon>
        <taxon>Acari</taxon>
        <taxon>Parasitiformes</taxon>
        <taxon>Ixodida</taxon>
        <taxon>Ixodoidea</taxon>
        <taxon>Ixodidae</taxon>
        <taxon>Ixodinae</taxon>
        <taxon>Ixodes</taxon>
    </lineage>
</organism>
<dbReference type="InterPro" id="IPR034913">
    <property type="entry name" value="mS27/PTCD2"/>
</dbReference>
<keyword evidence="2" id="KW-0689">Ribosomal protein</keyword>
<proteinExistence type="evidence at transcript level"/>
<sequence length="477" mass="54926">RLVVGPFTVLSYGGSSNYWSSLLCHRACRTARVFQQIFSNLEETLPQRLIGSSRTILSDAYYCRDAWNERLEDSLLRNVDVDKYFVELSRKFGSKTKASAVDVDIYLNKITNKDYAVEFENVLNRLRRSRNTADTLPSTPAATVRFFLETEQHDVLMKILQNRLDYGVFPDCYSSNLLMDTFLEKGNHRDAAKVAIEMMLQEDTGNAVSRILGVYACHMYLREPKPEPWEPNPPAVEEEDDDDEEIYVRVPNITNPFFDDHFDLIEPNHLIGKTLALFCGGGGDLLHRSYYLVGLGLYQKWQKAAEFLEEASAKSGGEEFVTRGAVDMFLAELTREGGLAEDDDTRKRLETALKTLESRFSTADLHELASKTLEKIPELEAADIEAQKRNFVSWREQRQRALEEQTTLFLRQQTIEEIRARKKELGEKEELLYAFENWDQIEMKMAEVQADMDELAAKENVQEEYIPPEVDKRFVSK</sequence>
<dbReference type="PANTHER" id="PTHR21393:SF0">
    <property type="entry name" value="SMALL RIBOSOMAL SUBUNIT PROTEIN MS27"/>
    <property type="match status" value="1"/>
</dbReference>
<evidence type="ECO:0000313" key="2">
    <source>
        <dbReference type="EMBL" id="JAA72911.1"/>
    </source>
</evidence>
<name>A0A0K8RPE7_IXORI</name>
<dbReference type="EMBL" id="GADI01000897">
    <property type="protein sequence ID" value="JAA72911.1"/>
    <property type="molecule type" value="mRNA"/>
</dbReference>
<dbReference type="PANTHER" id="PTHR21393">
    <property type="entry name" value="MITOCHONDRIAL 28S RIBOSOMAL PROTEIN S27"/>
    <property type="match status" value="1"/>
</dbReference>
<dbReference type="Pfam" id="PF10037">
    <property type="entry name" value="MRP-S27"/>
    <property type="match status" value="1"/>
</dbReference>
<reference evidence="2" key="1">
    <citation type="submission" date="2012-12" db="EMBL/GenBank/DDBJ databases">
        <title>Identification and characterization of a phenylalanine ammonia-lyase gene family in Isatis indigotica Fort.</title>
        <authorList>
            <person name="Liu Q."/>
            <person name="Chen J."/>
            <person name="Zhou X."/>
            <person name="Di P."/>
            <person name="Xiao Y."/>
            <person name="Xuan H."/>
            <person name="Zhang L."/>
            <person name="Chen W."/>
        </authorList>
    </citation>
    <scope>NUCLEOTIDE SEQUENCE</scope>
    <source>
        <tissue evidence="2">Salivary gland</tissue>
    </source>
</reference>
<evidence type="ECO:0000256" key="1">
    <source>
        <dbReference type="ARBA" id="ARBA00004173"/>
    </source>
</evidence>
<comment type="subcellular location">
    <subcellularLocation>
        <location evidence="1">Mitochondrion</location>
    </subcellularLocation>
</comment>
<dbReference type="InterPro" id="IPR019266">
    <property type="entry name" value="Ribosomal_mS27"/>
</dbReference>